<dbReference type="InterPro" id="IPR006442">
    <property type="entry name" value="Antitoxin_Phd/YefM"/>
</dbReference>
<dbReference type="SUPFAM" id="SSF143120">
    <property type="entry name" value="YefM-like"/>
    <property type="match status" value="1"/>
</dbReference>
<reference evidence="4 5" key="1">
    <citation type="submission" date="2018-10" db="EMBL/GenBank/DDBJ databases">
        <authorList>
            <person name="Grouzdev D.S."/>
            <person name="Krutkina M.S."/>
            <person name="Tourova T.P."/>
            <person name="Nazina T.N."/>
        </authorList>
    </citation>
    <scope>NUCLEOTIDE SEQUENCE [LARGE SCALE GENOMIC DNA]</scope>
    <source>
        <strain evidence="4 5">435</strain>
    </source>
</reference>
<feature type="coiled-coil region" evidence="3">
    <location>
        <begin position="45"/>
        <end position="81"/>
    </location>
</feature>
<dbReference type="RefSeq" id="WP_121450822.1">
    <property type="nucleotide sequence ID" value="NZ_RBWE01000001.1"/>
</dbReference>
<dbReference type="InterPro" id="IPR036165">
    <property type="entry name" value="YefM-like_sf"/>
</dbReference>
<sequence>MHIVNITDIRQNASKIITRVVESGEPAVVLQRSKPVVYIVGASAYEEMLRKLEAAENLFRVAETKNTLQEITRLREKMARRGKQQDSVPLIRELREGRVR</sequence>
<keyword evidence="5" id="KW-1185">Reference proteome</keyword>
<dbReference type="AlphaFoldDB" id="A0A494WST4"/>
<evidence type="ECO:0000313" key="4">
    <source>
        <dbReference type="EMBL" id="RKO66386.1"/>
    </source>
</evidence>
<protein>
    <recommendedName>
        <fullName evidence="2">Antitoxin</fullName>
    </recommendedName>
</protein>
<dbReference type="OrthoDB" id="1807935at2"/>
<evidence type="ECO:0000256" key="1">
    <source>
        <dbReference type="ARBA" id="ARBA00009981"/>
    </source>
</evidence>
<comment type="similarity">
    <text evidence="1 2">Belongs to the phD/YefM antitoxin family.</text>
</comment>
<gene>
    <name evidence="4" type="ORF">D7024_05135</name>
</gene>
<evidence type="ECO:0000256" key="3">
    <source>
        <dbReference type="SAM" id="Coils"/>
    </source>
</evidence>
<comment type="caution">
    <text evidence="4">The sequence shown here is derived from an EMBL/GenBank/DDBJ whole genome shotgun (WGS) entry which is preliminary data.</text>
</comment>
<organism evidence="4 5">
    <name type="scientific">Desulfofundulus salinus</name>
    <dbReference type="NCBI Taxonomy" id="2419843"/>
    <lineage>
        <taxon>Bacteria</taxon>
        <taxon>Bacillati</taxon>
        <taxon>Bacillota</taxon>
        <taxon>Clostridia</taxon>
        <taxon>Eubacteriales</taxon>
        <taxon>Peptococcaceae</taxon>
        <taxon>Desulfofundulus</taxon>
    </lineage>
</organism>
<keyword evidence="3" id="KW-0175">Coiled coil</keyword>
<evidence type="ECO:0000313" key="5">
    <source>
        <dbReference type="Proteomes" id="UP000271256"/>
    </source>
</evidence>
<dbReference type="NCBIfam" id="TIGR01552">
    <property type="entry name" value="phd_fam"/>
    <property type="match status" value="1"/>
</dbReference>
<dbReference type="Proteomes" id="UP000271256">
    <property type="component" value="Unassembled WGS sequence"/>
</dbReference>
<name>A0A494WST4_9FIRM</name>
<evidence type="ECO:0000256" key="2">
    <source>
        <dbReference type="RuleBase" id="RU362080"/>
    </source>
</evidence>
<dbReference type="EMBL" id="RBWE01000001">
    <property type="protein sequence ID" value="RKO66386.1"/>
    <property type="molecule type" value="Genomic_DNA"/>
</dbReference>
<dbReference type="Pfam" id="PF02604">
    <property type="entry name" value="PhdYeFM_antitox"/>
    <property type="match status" value="1"/>
</dbReference>
<comment type="function">
    <text evidence="2">Antitoxin component of a type II toxin-antitoxin (TA) system.</text>
</comment>
<accession>A0A494WST4</accession>
<proteinExistence type="inferred from homology"/>
<dbReference type="Gene3D" id="3.40.1620.10">
    <property type="entry name" value="YefM-like domain"/>
    <property type="match status" value="1"/>
</dbReference>